<name>A0AC34R3P0_9BILA</name>
<protein>
    <submittedName>
        <fullName evidence="2">Uncharacterized protein</fullName>
    </submittedName>
</protein>
<proteinExistence type="predicted"/>
<sequence length="191" mass="21934">MSFFVDLFYNFLDLFGLRGKKAKLVFLGLDNSGKTTLMHVLKTDVICQHEPTRCPKEFSLGGIRFITYDLGGHQQARRLWKDRFFGMDAIVFLVDAADPNRILEAREELQSLLTDDHVYQLPILILGNKIDRPNAFSEEQLKTQLGISDFCTGKDPVDRSELIGRPMEVFMCSVVHRVGYGQGFRWLSHYL</sequence>
<evidence type="ECO:0000313" key="1">
    <source>
        <dbReference type="Proteomes" id="UP000887576"/>
    </source>
</evidence>
<accession>A0AC34R3P0</accession>
<dbReference type="Proteomes" id="UP000887576">
    <property type="component" value="Unplaced"/>
</dbReference>
<reference evidence="2" key="1">
    <citation type="submission" date="2022-11" db="UniProtKB">
        <authorList>
            <consortium name="WormBaseParasite"/>
        </authorList>
    </citation>
    <scope>IDENTIFICATION</scope>
</reference>
<organism evidence="1 2">
    <name type="scientific">Panagrolaimus sp. JU765</name>
    <dbReference type="NCBI Taxonomy" id="591449"/>
    <lineage>
        <taxon>Eukaryota</taxon>
        <taxon>Metazoa</taxon>
        <taxon>Ecdysozoa</taxon>
        <taxon>Nematoda</taxon>
        <taxon>Chromadorea</taxon>
        <taxon>Rhabditida</taxon>
        <taxon>Tylenchina</taxon>
        <taxon>Panagrolaimomorpha</taxon>
        <taxon>Panagrolaimoidea</taxon>
        <taxon>Panagrolaimidae</taxon>
        <taxon>Panagrolaimus</taxon>
    </lineage>
</organism>
<evidence type="ECO:0000313" key="2">
    <source>
        <dbReference type="WBParaSite" id="JU765_v2.g3058.t1"/>
    </source>
</evidence>
<dbReference type="WBParaSite" id="JU765_v2.g3058.t1">
    <property type="protein sequence ID" value="JU765_v2.g3058.t1"/>
    <property type="gene ID" value="JU765_v2.g3058"/>
</dbReference>